<reference evidence="1 2" key="1">
    <citation type="journal article" date="2018" name="PLoS ONE">
        <title>The draft genome of Kipferlia bialata reveals reductive genome evolution in fornicate parasites.</title>
        <authorList>
            <person name="Tanifuji G."/>
            <person name="Takabayashi S."/>
            <person name="Kume K."/>
            <person name="Takagi M."/>
            <person name="Nakayama T."/>
            <person name="Kamikawa R."/>
            <person name="Inagaki Y."/>
            <person name="Hashimoto T."/>
        </authorList>
    </citation>
    <scope>NUCLEOTIDE SEQUENCE [LARGE SCALE GENOMIC DNA]</scope>
    <source>
        <strain evidence="1">NY0173</strain>
    </source>
</reference>
<evidence type="ECO:0000313" key="1">
    <source>
        <dbReference type="EMBL" id="GCA65463.1"/>
    </source>
</evidence>
<comment type="caution">
    <text evidence="1">The sequence shown here is derived from an EMBL/GenBank/DDBJ whole genome shotgun (WGS) entry which is preliminary data.</text>
</comment>
<sequence>MDNDLDPLAIFEDAHALDALCHTLDQFEGRVDDVIAQLCRLEGQLRGSARESTALQEHNSAAQVSIIAIRTLLWCGTNLL</sequence>
<dbReference type="EMBL" id="BDIP01011210">
    <property type="protein sequence ID" value="GCA65463.1"/>
    <property type="molecule type" value="Genomic_DNA"/>
</dbReference>
<evidence type="ECO:0000313" key="2">
    <source>
        <dbReference type="Proteomes" id="UP000265618"/>
    </source>
</evidence>
<name>A0A391P754_9EUKA</name>
<accession>A0A391P754</accession>
<gene>
    <name evidence="1" type="ORF">KIPB_017174</name>
</gene>
<keyword evidence="2" id="KW-1185">Reference proteome</keyword>
<organism evidence="1 2">
    <name type="scientific">Kipferlia bialata</name>
    <dbReference type="NCBI Taxonomy" id="797122"/>
    <lineage>
        <taxon>Eukaryota</taxon>
        <taxon>Metamonada</taxon>
        <taxon>Carpediemonas-like organisms</taxon>
        <taxon>Kipferlia</taxon>
    </lineage>
</organism>
<proteinExistence type="predicted"/>
<dbReference type="AlphaFoldDB" id="A0A391P754"/>
<protein>
    <submittedName>
        <fullName evidence="1">Uncharacterized protein</fullName>
    </submittedName>
</protein>
<dbReference type="Proteomes" id="UP000265618">
    <property type="component" value="Unassembled WGS sequence"/>
</dbReference>